<reference evidence="4 5" key="1">
    <citation type="journal article" date="2020" name="ISME J.">
        <title>Comparative genomics reveals insights into cyanobacterial evolution and habitat adaptation.</title>
        <authorList>
            <person name="Chen M.Y."/>
            <person name="Teng W.K."/>
            <person name="Zhao L."/>
            <person name="Hu C.X."/>
            <person name="Zhou Y.K."/>
            <person name="Han B.P."/>
            <person name="Song L.R."/>
            <person name="Shu W.S."/>
        </authorList>
    </citation>
    <scope>NUCLEOTIDE SEQUENCE [LARGE SCALE GENOMIC DNA]</scope>
    <source>
        <strain evidence="4 5">FACHB-838</strain>
    </source>
</reference>
<evidence type="ECO:0000256" key="2">
    <source>
        <dbReference type="SAM" id="Phobius"/>
    </source>
</evidence>
<keyword evidence="2" id="KW-0812">Transmembrane</keyword>
<keyword evidence="5" id="KW-1185">Reference proteome</keyword>
<dbReference type="Proteomes" id="UP000623440">
    <property type="component" value="Unassembled WGS sequence"/>
</dbReference>
<dbReference type="InterPro" id="IPR001087">
    <property type="entry name" value="GDSL"/>
</dbReference>
<dbReference type="Gene3D" id="3.40.50.1110">
    <property type="entry name" value="SGNH hydrolase"/>
    <property type="match status" value="1"/>
</dbReference>
<keyword evidence="2" id="KW-1133">Transmembrane helix</keyword>
<keyword evidence="3" id="KW-0732">Signal</keyword>
<dbReference type="CDD" id="cd01846">
    <property type="entry name" value="fatty_acyltransferase_like"/>
    <property type="match status" value="1"/>
</dbReference>
<dbReference type="RefSeq" id="WP_190943368.1">
    <property type="nucleotide sequence ID" value="NZ_JACJSI010000068.1"/>
</dbReference>
<proteinExistence type="predicted"/>
<dbReference type="Pfam" id="PF00657">
    <property type="entry name" value="Lipase_GDSL"/>
    <property type="match status" value="1"/>
</dbReference>
<name>A0ABR8DUA5_9NOSO</name>
<comment type="caution">
    <text evidence="4">The sequence shown here is derived from an EMBL/GenBank/DDBJ whole genome shotgun (WGS) entry which is preliminary data.</text>
</comment>
<dbReference type="PANTHER" id="PTHR45648">
    <property type="entry name" value="GDSL LIPASE/ACYLHYDROLASE FAMILY PROTEIN (AFU_ORTHOLOGUE AFUA_4G14700)"/>
    <property type="match status" value="1"/>
</dbReference>
<organism evidence="4 5">
    <name type="scientific">Nostoc flagelliforme FACHB-838</name>
    <dbReference type="NCBI Taxonomy" id="2692904"/>
    <lineage>
        <taxon>Bacteria</taxon>
        <taxon>Bacillati</taxon>
        <taxon>Cyanobacteriota</taxon>
        <taxon>Cyanophyceae</taxon>
        <taxon>Nostocales</taxon>
        <taxon>Nostocaceae</taxon>
        <taxon>Nostoc</taxon>
    </lineage>
</organism>
<dbReference type="SUPFAM" id="SSF52266">
    <property type="entry name" value="SGNH hydrolase"/>
    <property type="match status" value="1"/>
</dbReference>
<evidence type="ECO:0000313" key="4">
    <source>
        <dbReference type="EMBL" id="MBD2532759.1"/>
    </source>
</evidence>
<accession>A0ABR8DUA5</accession>
<dbReference type="InterPro" id="IPR036514">
    <property type="entry name" value="SGNH_hydro_sf"/>
</dbReference>
<gene>
    <name evidence="4" type="ORF">H6G97_25520</name>
</gene>
<dbReference type="InterPro" id="IPR051058">
    <property type="entry name" value="GDSL_Est/Lipase"/>
</dbReference>
<keyword evidence="2" id="KW-0472">Membrane</keyword>
<feature type="transmembrane region" description="Helical" evidence="2">
    <location>
        <begin position="304"/>
        <end position="321"/>
    </location>
</feature>
<evidence type="ECO:0000256" key="1">
    <source>
        <dbReference type="ARBA" id="ARBA00022801"/>
    </source>
</evidence>
<feature type="signal peptide" evidence="3">
    <location>
        <begin position="1"/>
        <end position="23"/>
    </location>
</feature>
<evidence type="ECO:0000256" key="3">
    <source>
        <dbReference type="SAM" id="SignalP"/>
    </source>
</evidence>
<sequence>MKKQILATGIFILSLICPLKVSAQNNDEIYVFGDSLSDIGNVFNATGGIIPPSPTYFNGRFSNGPIWVEYLALDLGLKLNLNTDFAYGGATTGSKNIGIASLPGLQQQINSFTLANPSANSNALHVIWAGTNDYLDYFFDVIPNPTQAVNNLSMAVTSLAAVGAKNFVVVNLPDLGKFPVTGGNNQDSSLLSIFTNVHNSSLTANLNFLSQQLSPDINIIPLDVNSLFNRIIAAPGEFGFANVTEPCVGDLSVVPINVPKQPVACEADKFLFWDQVHPTTSAHKLIGELAFSAVKPIPVSEPSAVLGMLALGVLGAVGYAVERYKDERQVRVKILLMPVLQVLDSQSSES</sequence>
<protein>
    <submittedName>
        <fullName evidence="4">SGNH/GDSL hydrolase family protein</fullName>
    </submittedName>
</protein>
<evidence type="ECO:0000313" key="5">
    <source>
        <dbReference type="Proteomes" id="UP000623440"/>
    </source>
</evidence>
<dbReference type="EMBL" id="JACJSI010000068">
    <property type="protein sequence ID" value="MBD2532759.1"/>
    <property type="molecule type" value="Genomic_DNA"/>
</dbReference>
<dbReference type="GO" id="GO:0016787">
    <property type="term" value="F:hydrolase activity"/>
    <property type="evidence" value="ECO:0007669"/>
    <property type="project" value="UniProtKB-KW"/>
</dbReference>
<keyword evidence="1 4" id="KW-0378">Hydrolase</keyword>
<dbReference type="PANTHER" id="PTHR45648:SF22">
    <property type="entry name" value="GDSL LIPASE_ACYLHYDROLASE FAMILY PROTEIN (AFU_ORTHOLOGUE AFUA_4G14700)"/>
    <property type="match status" value="1"/>
</dbReference>
<feature type="chain" id="PRO_5045911471" evidence="3">
    <location>
        <begin position="24"/>
        <end position="350"/>
    </location>
</feature>